<dbReference type="AlphaFoldDB" id="A0A3M9N4L3"/>
<sequence length="400" mass="43471">MKKNLLALRWVVLALFVFSSCTSSNEEDPQPAGSQYFVSAKSLGILPKAALQVYAATGGFSQFVPYLNYDVAFYQVVYNTTYKGTPVQASGLLCLPQGTPSPPAVVSAQHGTIFADADAPSNFPGGFSGFEMLAAIGYVTVIPDFIGYGTTKNLVHPYYDEEHSAAAVVDMLKAAKFYLEREKVATNDNLFLIGYSEGGYVTLAAQKEIEANPSNGLDLTAVAAGAGGYDLTGMMSTIATVPTYAEPSFLPLILHGYNVTYNWNRPYSDFFQQPYAGKIPGLLDGTKDREQINAELTTSPSDLFNPTFYANLNVSAGEPVLKQALIQNSLLDWVPKTRTRLYHGTEDEAVFYQTSVTTYNQFLSAGATNVTFTPIQGGTHRTSIEPMMLDVLPWFASLNQ</sequence>
<dbReference type="EMBL" id="RJJE01000003">
    <property type="protein sequence ID" value="RNI31948.1"/>
    <property type="molecule type" value="Genomic_DNA"/>
</dbReference>
<dbReference type="InterPro" id="IPR005152">
    <property type="entry name" value="Lipase_secreted"/>
</dbReference>
<keyword evidence="3" id="KW-1185">Reference proteome</keyword>
<feature type="chain" id="PRO_5018095701" description="Alpha/beta fold hydrolase" evidence="1">
    <location>
        <begin position="26"/>
        <end position="400"/>
    </location>
</feature>
<dbReference type="Gene3D" id="1.10.260.160">
    <property type="match status" value="1"/>
</dbReference>
<dbReference type="Proteomes" id="UP000271010">
    <property type="component" value="Unassembled WGS sequence"/>
</dbReference>
<dbReference type="SUPFAM" id="SSF53474">
    <property type="entry name" value="alpha/beta-Hydrolases"/>
    <property type="match status" value="1"/>
</dbReference>
<comment type="caution">
    <text evidence="2">The sequence shown here is derived from an EMBL/GenBank/DDBJ whole genome shotgun (WGS) entry which is preliminary data.</text>
</comment>
<gene>
    <name evidence="2" type="ORF">EFA69_05410</name>
</gene>
<reference evidence="2 3" key="1">
    <citation type="submission" date="2018-11" db="EMBL/GenBank/DDBJ databases">
        <title>Rufibacter latericius sp. nov., isolated from water in Baiyang Lake.</title>
        <authorList>
            <person name="Yang Y."/>
        </authorList>
    </citation>
    <scope>NUCLEOTIDE SEQUENCE [LARGE SCALE GENOMIC DNA]</scope>
    <source>
        <strain evidence="2 3">MCC P1</strain>
    </source>
</reference>
<dbReference type="GO" id="GO:0004806">
    <property type="term" value="F:triacylglycerol lipase activity"/>
    <property type="evidence" value="ECO:0007669"/>
    <property type="project" value="InterPro"/>
</dbReference>
<dbReference type="PANTHER" id="PTHR34853:SF1">
    <property type="entry name" value="LIPASE 5"/>
    <property type="match status" value="1"/>
</dbReference>
<dbReference type="Pfam" id="PF03583">
    <property type="entry name" value="LIP"/>
    <property type="match status" value="1"/>
</dbReference>
<organism evidence="2 3">
    <name type="scientific">Rufibacter immobilis</name>
    <dbReference type="NCBI Taxonomy" id="1348778"/>
    <lineage>
        <taxon>Bacteria</taxon>
        <taxon>Pseudomonadati</taxon>
        <taxon>Bacteroidota</taxon>
        <taxon>Cytophagia</taxon>
        <taxon>Cytophagales</taxon>
        <taxon>Hymenobacteraceae</taxon>
        <taxon>Rufibacter</taxon>
    </lineage>
</organism>
<dbReference type="PROSITE" id="PS51257">
    <property type="entry name" value="PROKAR_LIPOPROTEIN"/>
    <property type="match status" value="1"/>
</dbReference>
<name>A0A3M9N4L3_9BACT</name>
<dbReference type="InterPro" id="IPR029058">
    <property type="entry name" value="AB_hydrolase_fold"/>
</dbReference>
<proteinExistence type="predicted"/>
<evidence type="ECO:0000256" key="1">
    <source>
        <dbReference type="SAM" id="SignalP"/>
    </source>
</evidence>
<evidence type="ECO:0008006" key="4">
    <source>
        <dbReference type="Google" id="ProtNLM"/>
    </source>
</evidence>
<evidence type="ECO:0000313" key="2">
    <source>
        <dbReference type="EMBL" id="RNI31948.1"/>
    </source>
</evidence>
<dbReference type="RefSeq" id="WP_123132084.1">
    <property type="nucleotide sequence ID" value="NZ_RJJE01000003.1"/>
</dbReference>
<evidence type="ECO:0000313" key="3">
    <source>
        <dbReference type="Proteomes" id="UP000271010"/>
    </source>
</evidence>
<dbReference type="PANTHER" id="PTHR34853">
    <property type="match status" value="1"/>
</dbReference>
<dbReference type="OrthoDB" id="9798122at2"/>
<dbReference type="GO" id="GO:0016042">
    <property type="term" value="P:lipid catabolic process"/>
    <property type="evidence" value="ECO:0007669"/>
    <property type="project" value="InterPro"/>
</dbReference>
<dbReference type="Gene3D" id="3.40.50.1820">
    <property type="entry name" value="alpha/beta hydrolase"/>
    <property type="match status" value="1"/>
</dbReference>
<keyword evidence="1" id="KW-0732">Signal</keyword>
<dbReference type="PIRSF" id="PIRSF029171">
    <property type="entry name" value="Esterase_LipA"/>
    <property type="match status" value="1"/>
</dbReference>
<accession>A0A3M9N4L3</accession>
<protein>
    <recommendedName>
        <fullName evidence="4">Alpha/beta fold hydrolase</fullName>
    </recommendedName>
</protein>
<feature type="signal peptide" evidence="1">
    <location>
        <begin position="1"/>
        <end position="25"/>
    </location>
</feature>